<dbReference type="GO" id="GO:0006508">
    <property type="term" value="P:proteolysis"/>
    <property type="evidence" value="ECO:0007669"/>
    <property type="project" value="InterPro"/>
</dbReference>
<dbReference type="InterPro" id="IPR011042">
    <property type="entry name" value="6-blade_b-propeller_TolB-like"/>
</dbReference>
<keyword evidence="1 4" id="KW-0378">Hydrolase</keyword>
<dbReference type="SUPFAM" id="SSF82171">
    <property type="entry name" value="DPP6 N-terminal domain-like"/>
    <property type="match status" value="1"/>
</dbReference>
<proteinExistence type="predicted"/>
<feature type="compositionally biased region" description="Polar residues" evidence="2">
    <location>
        <begin position="1"/>
        <end position="10"/>
    </location>
</feature>
<evidence type="ECO:0000313" key="5">
    <source>
        <dbReference type="Proteomes" id="UP000003835"/>
    </source>
</evidence>
<dbReference type="PRINTS" id="PR00862">
    <property type="entry name" value="PROLIGOPTASE"/>
</dbReference>
<dbReference type="PANTHER" id="PTHR42776:SF27">
    <property type="entry name" value="DIPEPTIDYL PEPTIDASE FAMILY MEMBER 6"/>
    <property type="match status" value="1"/>
</dbReference>
<name>B4VZJ2_9CYAN</name>
<dbReference type="Proteomes" id="UP000003835">
    <property type="component" value="Unassembled WGS sequence"/>
</dbReference>
<dbReference type="EMBL" id="DS989862">
    <property type="protein sequence ID" value="EDX72705.1"/>
    <property type="molecule type" value="Genomic_DNA"/>
</dbReference>
<feature type="domain" description="Peptidase S9 prolyl oligopeptidase catalytic" evidence="3">
    <location>
        <begin position="404"/>
        <end position="616"/>
    </location>
</feature>
<evidence type="ECO:0000256" key="1">
    <source>
        <dbReference type="ARBA" id="ARBA00022801"/>
    </source>
</evidence>
<feature type="region of interest" description="Disordered" evidence="2">
    <location>
        <begin position="1"/>
        <end position="34"/>
    </location>
</feature>
<dbReference type="SUPFAM" id="SSF53474">
    <property type="entry name" value="alpha/beta-Hydrolases"/>
    <property type="match status" value="1"/>
</dbReference>
<gene>
    <name evidence="4" type="ORF">MC7420_4978</name>
</gene>
<dbReference type="STRING" id="118168.MC7420_4978"/>
<organism evidence="4 5">
    <name type="scientific">Coleofasciculus chthonoplastes PCC 7420</name>
    <dbReference type="NCBI Taxonomy" id="118168"/>
    <lineage>
        <taxon>Bacteria</taxon>
        <taxon>Bacillati</taxon>
        <taxon>Cyanobacteriota</taxon>
        <taxon>Cyanophyceae</taxon>
        <taxon>Coleofasciculales</taxon>
        <taxon>Coleofasciculaceae</taxon>
        <taxon>Coleofasciculus</taxon>
    </lineage>
</organism>
<reference evidence="4 5" key="1">
    <citation type="submission" date="2008-07" db="EMBL/GenBank/DDBJ databases">
        <authorList>
            <person name="Tandeau de Marsac N."/>
            <person name="Ferriera S."/>
            <person name="Johnson J."/>
            <person name="Kravitz S."/>
            <person name="Beeson K."/>
            <person name="Sutton G."/>
            <person name="Rogers Y.-H."/>
            <person name="Friedman R."/>
            <person name="Frazier M."/>
            <person name="Venter J.C."/>
        </authorList>
    </citation>
    <scope>NUCLEOTIDE SEQUENCE [LARGE SCALE GENOMIC DNA]</scope>
    <source>
        <strain evidence="4 5">PCC 7420</strain>
    </source>
</reference>
<dbReference type="InterPro" id="IPR029058">
    <property type="entry name" value="AB_hydrolase_fold"/>
</dbReference>
<dbReference type="RefSeq" id="WP_006104159.1">
    <property type="nucleotide sequence ID" value="NZ_DS989862.1"/>
</dbReference>
<dbReference type="Gene3D" id="3.40.50.1820">
    <property type="entry name" value="alpha/beta hydrolase"/>
    <property type="match status" value="1"/>
</dbReference>
<dbReference type="HOGENOM" id="CLU_008615_3_1_3"/>
<evidence type="ECO:0000313" key="4">
    <source>
        <dbReference type="EMBL" id="EDX72705.1"/>
    </source>
</evidence>
<dbReference type="OrthoDB" id="108903at2"/>
<evidence type="ECO:0000256" key="2">
    <source>
        <dbReference type="SAM" id="MobiDB-lite"/>
    </source>
</evidence>
<dbReference type="InterPro" id="IPR001375">
    <property type="entry name" value="Peptidase_S9_cat"/>
</dbReference>
<keyword evidence="5" id="KW-1185">Reference proteome</keyword>
<dbReference type="Pfam" id="PF00326">
    <property type="entry name" value="Peptidase_S9"/>
    <property type="match status" value="1"/>
</dbReference>
<dbReference type="InterPro" id="IPR002470">
    <property type="entry name" value="Peptidase_S9A"/>
</dbReference>
<dbReference type="PANTHER" id="PTHR42776">
    <property type="entry name" value="SERINE PEPTIDASE S9 FAMILY MEMBER"/>
    <property type="match status" value="1"/>
</dbReference>
<dbReference type="AlphaFoldDB" id="B4VZJ2"/>
<evidence type="ECO:0000259" key="3">
    <source>
        <dbReference type="Pfam" id="PF00326"/>
    </source>
</evidence>
<sequence>MATATTSPVSQALPPLIPRETLFGNPDRTRPQLSPDGKYLAYIAPDEKNVLQVWLRTVGEDDDQQLTADQKRGIRLYVWTYNPNQLIYLQDSDGDENFHLYLVNVQSKLVRDLTPFQGVKAQPIDLDPEFPDQVLVGMNLNDRQKFDVYRVNLNNGAVEFETDNPGNIVSWVADAQFQIRAAIAATPDGGSDLLFRETPDKSFELLRHWGPDDEGSAVTFSQDGKTLYITGSHDANAQRLIALDLASRQETVMAADEQYDIGGVVIHPTQRRIQAVSFYKDKVEWQILDDSIADDFKAIAQIRGGEFSITNRTLADDTWLVAYATDDGPVYYYVYNREAKTHSLLFSNQPELETLQLASMQPISYPARDGLTIHGYLTTPVGVEAKNLPTVLLVHGGPWARDTWGYSPTVQWLANRGYAVLQVNFRGSTGYGKAFLNAGNREWAAKMHDDLIDAVNWIVDQGIGDRNKVAIMGGSYGGYATLVGLAFTPEVFAAGVDIVGPSNLVTLMQSIPPYWAPMKAMFAHRLGDLDTEEEFLKARSPLFFIDRIQKPLLIGQGANDPRVKQAESEQIVEAMQKADKPVEYALYTDEGHGFARPENRLHFFAIAEEFLSKYLEGRFEPIGEIQGHSGVVS</sequence>
<dbReference type="Gene3D" id="2.120.10.30">
    <property type="entry name" value="TolB, C-terminal domain"/>
    <property type="match status" value="1"/>
</dbReference>
<accession>B4VZJ2</accession>
<protein>
    <submittedName>
        <fullName evidence="4">Dienelactone hydrolase family</fullName>
    </submittedName>
</protein>
<dbReference type="eggNOG" id="COG1506">
    <property type="taxonomic scope" value="Bacteria"/>
</dbReference>
<dbReference type="GO" id="GO:0004252">
    <property type="term" value="F:serine-type endopeptidase activity"/>
    <property type="evidence" value="ECO:0007669"/>
    <property type="project" value="InterPro"/>
</dbReference>